<evidence type="ECO:0000313" key="13">
    <source>
        <dbReference type="EMBL" id="MBF0970652.1"/>
    </source>
</evidence>
<feature type="transmembrane region" description="Helical" evidence="11">
    <location>
        <begin position="80"/>
        <end position="101"/>
    </location>
</feature>
<feature type="transmembrane region" description="Helical" evidence="11">
    <location>
        <begin position="353"/>
        <end position="374"/>
    </location>
</feature>
<dbReference type="PANTHER" id="PTHR43269">
    <property type="entry name" value="SODIUM/PROTON ANTIPORTER 1-RELATED"/>
    <property type="match status" value="1"/>
</dbReference>
<evidence type="ECO:0000256" key="9">
    <source>
        <dbReference type="ARBA" id="ARBA00023201"/>
    </source>
</evidence>
<feature type="transmembrane region" description="Helical" evidence="11">
    <location>
        <begin position="125"/>
        <end position="153"/>
    </location>
</feature>
<accession>A0A929RWL4</accession>
<dbReference type="GO" id="GO:0006814">
    <property type="term" value="P:sodium ion transport"/>
    <property type="evidence" value="ECO:0007669"/>
    <property type="project" value="UniProtKB-KW"/>
</dbReference>
<feature type="transmembrane region" description="Helical" evidence="11">
    <location>
        <begin position="273"/>
        <end position="293"/>
    </location>
</feature>
<dbReference type="GO" id="GO:0016020">
    <property type="term" value="C:membrane"/>
    <property type="evidence" value="ECO:0007669"/>
    <property type="project" value="UniProtKB-SubCell"/>
</dbReference>
<dbReference type="AlphaFoldDB" id="A0A929RWL4"/>
<keyword evidence="8 11" id="KW-0472">Membrane</keyword>
<protein>
    <submittedName>
        <fullName evidence="13">Sodium:proton antiporter</fullName>
    </submittedName>
</protein>
<feature type="transmembrane region" description="Helical" evidence="11">
    <location>
        <begin position="314"/>
        <end position="333"/>
    </location>
</feature>
<evidence type="ECO:0000256" key="8">
    <source>
        <dbReference type="ARBA" id="ARBA00023136"/>
    </source>
</evidence>
<keyword evidence="7" id="KW-0406">Ion transport</keyword>
<evidence type="ECO:0000256" key="7">
    <source>
        <dbReference type="ARBA" id="ARBA00023065"/>
    </source>
</evidence>
<evidence type="ECO:0000256" key="4">
    <source>
        <dbReference type="ARBA" id="ARBA00022692"/>
    </source>
</evidence>
<keyword evidence="3" id="KW-0050">Antiport</keyword>
<feature type="transmembrane region" description="Helical" evidence="11">
    <location>
        <begin position="251"/>
        <end position="267"/>
    </location>
</feature>
<evidence type="ECO:0000256" key="1">
    <source>
        <dbReference type="ARBA" id="ARBA00004141"/>
    </source>
</evidence>
<feature type="transmembrane region" description="Helical" evidence="11">
    <location>
        <begin position="27"/>
        <end position="44"/>
    </location>
</feature>
<proteinExistence type="inferred from homology"/>
<evidence type="ECO:0000256" key="2">
    <source>
        <dbReference type="ARBA" id="ARBA00022448"/>
    </source>
</evidence>
<dbReference type="Pfam" id="PF03600">
    <property type="entry name" value="CitMHS"/>
    <property type="match status" value="1"/>
</dbReference>
<reference evidence="13" key="1">
    <citation type="submission" date="2020-04" db="EMBL/GenBank/DDBJ databases">
        <title>Deep metagenomics examines the oral microbiome during advanced dental caries in children, revealing novel taxa and co-occurrences with host molecules.</title>
        <authorList>
            <person name="Baker J.L."/>
            <person name="Morton J.T."/>
            <person name="Dinis M."/>
            <person name="Alvarez R."/>
            <person name="Tran N.C."/>
            <person name="Knight R."/>
            <person name="Edlund A."/>
        </authorList>
    </citation>
    <scope>NUCLEOTIDE SEQUENCE</scope>
    <source>
        <strain evidence="13">JCVI_34_bin.1</strain>
    </source>
</reference>
<evidence type="ECO:0000259" key="12">
    <source>
        <dbReference type="Pfam" id="PF03600"/>
    </source>
</evidence>
<keyword evidence="6" id="KW-0915">Sodium</keyword>
<feature type="transmembrane region" description="Helical" evidence="11">
    <location>
        <begin position="435"/>
        <end position="455"/>
    </location>
</feature>
<dbReference type="PANTHER" id="PTHR43269:SF2">
    <property type="entry name" value="SODIUM_PROTON ANTIPORTER 1-RELATED"/>
    <property type="match status" value="1"/>
</dbReference>
<keyword evidence="4 11" id="KW-0812">Transmembrane</keyword>
<evidence type="ECO:0000256" key="11">
    <source>
        <dbReference type="SAM" id="Phobius"/>
    </source>
</evidence>
<evidence type="ECO:0000256" key="5">
    <source>
        <dbReference type="ARBA" id="ARBA00022989"/>
    </source>
</evidence>
<evidence type="ECO:0000256" key="6">
    <source>
        <dbReference type="ARBA" id="ARBA00023053"/>
    </source>
</evidence>
<dbReference type="RefSeq" id="WP_303764219.1">
    <property type="nucleotide sequence ID" value="NZ_JABZGR010000018.1"/>
</dbReference>
<comment type="similarity">
    <text evidence="10">Belongs to the NhaD Na(+)/H(+) (TC 2.A.62) antiporter family.</text>
</comment>
<sequence length="456" mass="50608">MELFITAIFFIGISLIATEIFNKVNKAAVAMFMGVTCWLLYIVAGRHFVFTQHLSAFLAAGYQAMATIQEVRTFIAEHVFLSYAMNAASVVLYLLGTMTIIEVLDNNGCFDFIHEALRTRRPKKFLWLISIITFLLSANLDNLTTTCLMLALLHTMVADAELRKRFGAIVVLAANCGGAFTVIGDVTSLSLWGVGLVTPTHYSSMLILPCMAALFTTTYLVHRKLPHSMKLVHTILPYRGDDTVLNRWQRLLMLIIGIGGLWFIPTFHRLTQLPSFVGALCVLGVLWIVDEFCNRSLLTSDKMVSRRRPMALQYQNLQNMLYFIGISLAVGALNETGLLQQVAVWTTTHLHNIYIIGGLAGLLSACFNNMTVMLSDIALFRHVEHLPAFSPNGDFWPLLSYVTALGGSLWLIGSTAGLALWRMEGISFGGYLKHFMPKVLVGGLVGALVFWLTTLL</sequence>
<organism evidence="13 14">
    <name type="scientific">Alloprevotella tannerae</name>
    <dbReference type="NCBI Taxonomy" id="76122"/>
    <lineage>
        <taxon>Bacteria</taxon>
        <taxon>Pseudomonadati</taxon>
        <taxon>Bacteroidota</taxon>
        <taxon>Bacteroidia</taxon>
        <taxon>Bacteroidales</taxon>
        <taxon>Prevotellaceae</taxon>
        <taxon>Alloprevotella</taxon>
    </lineage>
</organism>
<dbReference type="Proteomes" id="UP000704068">
    <property type="component" value="Unassembled WGS sequence"/>
</dbReference>
<evidence type="ECO:0000256" key="10">
    <source>
        <dbReference type="ARBA" id="ARBA00025753"/>
    </source>
</evidence>
<keyword evidence="5 11" id="KW-1133">Transmembrane helix</keyword>
<dbReference type="EMBL" id="JABZGR010000018">
    <property type="protein sequence ID" value="MBF0970652.1"/>
    <property type="molecule type" value="Genomic_DNA"/>
</dbReference>
<name>A0A929RWL4_9BACT</name>
<gene>
    <name evidence="13" type="ORF">HXK21_06370</name>
</gene>
<feature type="transmembrane region" description="Helical" evidence="11">
    <location>
        <begin position="165"/>
        <end position="183"/>
    </location>
</feature>
<evidence type="ECO:0000256" key="3">
    <source>
        <dbReference type="ARBA" id="ARBA00022449"/>
    </source>
</evidence>
<dbReference type="GO" id="GO:0015297">
    <property type="term" value="F:antiporter activity"/>
    <property type="evidence" value="ECO:0007669"/>
    <property type="project" value="UniProtKB-KW"/>
</dbReference>
<feature type="transmembrane region" description="Helical" evidence="11">
    <location>
        <begin position="395"/>
        <end position="423"/>
    </location>
</feature>
<keyword evidence="2" id="KW-0813">Transport</keyword>
<comment type="caution">
    <text evidence="13">The sequence shown here is derived from an EMBL/GenBank/DDBJ whole genome shotgun (WGS) entry which is preliminary data.</text>
</comment>
<feature type="domain" description="Citrate transporter-like" evidence="12">
    <location>
        <begin position="20"/>
        <end position="374"/>
    </location>
</feature>
<evidence type="ECO:0000313" key="14">
    <source>
        <dbReference type="Proteomes" id="UP000704068"/>
    </source>
</evidence>
<keyword evidence="9" id="KW-0739">Sodium transport</keyword>
<comment type="subcellular location">
    <subcellularLocation>
        <location evidence="1">Membrane</location>
        <topology evidence="1">Multi-pass membrane protein</topology>
    </subcellularLocation>
</comment>
<dbReference type="InterPro" id="IPR004680">
    <property type="entry name" value="Cit_transptr-like_dom"/>
</dbReference>
<dbReference type="InterPro" id="IPR045016">
    <property type="entry name" value="NhaD-like"/>
</dbReference>
<feature type="transmembrane region" description="Helical" evidence="11">
    <location>
        <begin position="203"/>
        <end position="221"/>
    </location>
</feature>